<dbReference type="InterPro" id="IPR002347">
    <property type="entry name" value="SDR_fam"/>
</dbReference>
<dbReference type="PANTHER" id="PTHR43658">
    <property type="entry name" value="SHORT-CHAIN DEHYDROGENASE/REDUCTASE"/>
    <property type="match status" value="1"/>
</dbReference>
<dbReference type="PROSITE" id="PS00061">
    <property type="entry name" value="ADH_SHORT"/>
    <property type="match status" value="1"/>
</dbReference>
<dbReference type="InterPro" id="IPR020904">
    <property type="entry name" value="Sc_DH/Rdtase_CS"/>
</dbReference>
<dbReference type="GO" id="GO:0016491">
    <property type="term" value="F:oxidoreductase activity"/>
    <property type="evidence" value="ECO:0007669"/>
    <property type="project" value="UniProtKB-KW"/>
</dbReference>
<dbReference type="STRING" id="161895.CPHO_06820"/>
<dbReference type="SUPFAM" id="SSF51735">
    <property type="entry name" value="NAD(P)-binding Rossmann-fold domains"/>
    <property type="match status" value="1"/>
</dbReference>
<dbReference type="InterPro" id="IPR036291">
    <property type="entry name" value="NAD(P)-bd_dom_sf"/>
</dbReference>
<name>A0A1L7D3K3_9CORY</name>
<evidence type="ECO:0000256" key="1">
    <source>
        <dbReference type="ARBA" id="ARBA00006484"/>
    </source>
</evidence>
<organism evidence="4 5">
    <name type="scientific">Corynebacterium phocae</name>
    <dbReference type="NCBI Taxonomy" id="161895"/>
    <lineage>
        <taxon>Bacteria</taxon>
        <taxon>Bacillati</taxon>
        <taxon>Actinomycetota</taxon>
        <taxon>Actinomycetes</taxon>
        <taxon>Mycobacteriales</taxon>
        <taxon>Corynebacteriaceae</taxon>
        <taxon>Corynebacterium</taxon>
    </lineage>
</organism>
<keyword evidence="2" id="KW-0560">Oxidoreductase</keyword>
<dbReference type="KEGG" id="cpho:CPHO_06820"/>
<feature type="domain" description="Ketoreductase" evidence="3">
    <location>
        <begin position="7"/>
        <end position="190"/>
    </location>
</feature>
<evidence type="ECO:0000256" key="2">
    <source>
        <dbReference type="ARBA" id="ARBA00023002"/>
    </source>
</evidence>
<reference evidence="4 5" key="1">
    <citation type="submission" date="2014-08" db="EMBL/GenBank/DDBJ databases">
        <title>Complete genome sequence of Corynebacterium phocae M408/89/1(T)(=DSM 44612(T)), isolated from the common seal (Phoca vitulina).</title>
        <authorList>
            <person name="Ruckert C."/>
            <person name="Albersmeier A."/>
            <person name="Winkler A."/>
            <person name="Kalinowski J."/>
        </authorList>
    </citation>
    <scope>NUCLEOTIDE SEQUENCE [LARGE SCALE GENOMIC DNA]</scope>
    <source>
        <strain evidence="4 5">M408/89/1</strain>
    </source>
</reference>
<dbReference type="SMART" id="SM00822">
    <property type="entry name" value="PKS_KR"/>
    <property type="match status" value="1"/>
</dbReference>
<keyword evidence="5" id="KW-1185">Reference proteome</keyword>
<proteinExistence type="inferred from homology"/>
<dbReference type="EMBL" id="CP009249">
    <property type="protein sequence ID" value="APT92653.1"/>
    <property type="molecule type" value="Genomic_DNA"/>
</dbReference>
<gene>
    <name evidence="4" type="ORF">CPHO_06820</name>
</gene>
<dbReference type="RefSeq" id="WP_075734343.1">
    <property type="nucleotide sequence ID" value="NZ_CP009249.1"/>
</dbReference>
<accession>A0A1L7D3K3</accession>
<protein>
    <submittedName>
        <fullName evidence="4">3-hydroxy-2-methylbutyryl-CoA dehydrogenase</fullName>
    </submittedName>
</protein>
<evidence type="ECO:0000313" key="5">
    <source>
        <dbReference type="Proteomes" id="UP000185491"/>
    </source>
</evidence>
<dbReference type="PRINTS" id="PR00081">
    <property type="entry name" value="GDHRDH"/>
</dbReference>
<evidence type="ECO:0000313" key="4">
    <source>
        <dbReference type="EMBL" id="APT92653.1"/>
    </source>
</evidence>
<dbReference type="AlphaFoldDB" id="A0A1L7D3K3"/>
<comment type="similarity">
    <text evidence="1">Belongs to the short-chain dehydrogenases/reductases (SDR) family.</text>
</comment>
<sequence>MKLDSNCSAVVTGAASGLGNATARALIDHGVKVVGLDLPSAVDKLEDHGGIEFVPTDVTDPAQVATAIAKATSLAPLRVAVNCAGIAPSQRIVGRKGTHDPAFFAKTIDINLNGTFYVLAAAAGAMAEQDPVDADGQRGVIINTSSVAAFEGQVGQAAYSASKAAVHSLSLTAARDLARSGIRVNAIAPGVVETPMMAQITDEFKQRLEETVPFPSRLAKPEEYPKLALAIIDNDYLNGETIRMDGALRMPPR</sequence>
<dbReference type="OrthoDB" id="9795647at2"/>
<evidence type="ECO:0000259" key="3">
    <source>
        <dbReference type="SMART" id="SM00822"/>
    </source>
</evidence>
<dbReference type="Pfam" id="PF13561">
    <property type="entry name" value="adh_short_C2"/>
    <property type="match status" value="1"/>
</dbReference>
<dbReference type="PANTHER" id="PTHR43658:SF8">
    <property type="entry name" value="17-BETA-HYDROXYSTEROID DEHYDROGENASE 14-RELATED"/>
    <property type="match status" value="1"/>
</dbReference>
<dbReference type="InterPro" id="IPR057326">
    <property type="entry name" value="KR_dom"/>
</dbReference>
<dbReference type="Proteomes" id="UP000185491">
    <property type="component" value="Chromosome"/>
</dbReference>
<dbReference type="PRINTS" id="PR00080">
    <property type="entry name" value="SDRFAMILY"/>
</dbReference>
<dbReference type="Gene3D" id="3.40.50.720">
    <property type="entry name" value="NAD(P)-binding Rossmann-like Domain"/>
    <property type="match status" value="1"/>
</dbReference>